<evidence type="ECO:0000256" key="1">
    <source>
        <dbReference type="SAM" id="MobiDB-lite"/>
    </source>
</evidence>
<evidence type="ECO:0000313" key="4">
    <source>
        <dbReference type="Proteomes" id="UP000316806"/>
    </source>
</evidence>
<protein>
    <submittedName>
        <fullName evidence="3">Uncharacterized protein</fullName>
    </submittedName>
</protein>
<feature type="transmembrane region" description="Helical" evidence="2">
    <location>
        <begin position="114"/>
        <end position="133"/>
    </location>
</feature>
<feature type="region of interest" description="Disordered" evidence="1">
    <location>
        <begin position="1"/>
        <end position="55"/>
    </location>
</feature>
<evidence type="ECO:0000256" key="2">
    <source>
        <dbReference type="SAM" id="Phobius"/>
    </source>
</evidence>
<keyword evidence="2" id="KW-0472">Membrane</keyword>
<accession>A0A516R9J5</accession>
<dbReference type="Proteomes" id="UP000316806">
    <property type="component" value="Chromosome"/>
</dbReference>
<dbReference type="AlphaFoldDB" id="A0A516R9J5"/>
<keyword evidence="2" id="KW-1133">Transmembrane helix</keyword>
<organism evidence="3 4">
    <name type="scientific">Streptomyces spectabilis</name>
    <dbReference type="NCBI Taxonomy" id="68270"/>
    <lineage>
        <taxon>Bacteria</taxon>
        <taxon>Bacillati</taxon>
        <taxon>Actinomycetota</taxon>
        <taxon>Actinomycetes</taxon>
        <taxon>Kitasatosporales</taxon>
        <taxon>Streptomycetaceae</taxon>
        <taxon>Streptomyces</taxon>
    </lineage>
</organism>
<name>A0A516R9J5_STRST</name>
<proteinExistence type="predicted"/>
<gene>
    <name evidence="3" type="ORF">FH965_18490</name>
</gene>
<keyword evidence="2" id="KW-0812">Transmembrane</keyword>
<feature type="transmembrane region" description="Helical" evidence="2">
    <location>
        <begin position="77"/>
        <end position="102"/>
    </location>
</feature>
<sequence>MTTGPGDELSETEPPSRDGLDLGFLRERSQPGDPGAERPTAAGPSLIEDEPPSAAGLDTENWLKISKQRHMNETRRTLALGLFWLVCVLAVVPSLALVFSHWTRFEADNYRELSLVFTPVVALASAAFGFFFASDERNRDL</sequence>
<dbReference type="RefSeq" id="WP_144004179.1">
    <property type="nucleotide sequence ID" value="NZ_CP040916.1"/>
</dbReference>
<evidence type="ECO:0000313" key="3">
    <source>
        <dbReference type="EMBL" id="QDQ12322.1"/>
    </source>
</evidence>
<feature type="compositionally biased region" description="Basic and acidic residues" evidence="1">
    <location>
        <begin position="14"/>
        <end position="30"/>
    </location>
</feature>
<reference evidence="3 4" key="1">
    <citation type="journal article" date="2019" name="J. Ind. Microbiol. Biotechnol.">
        <title>The complete genomic sequence of Streptomyces spectabilis NRRL-2792 and identification of secondary metabolite biosynthetic gene clusters.</title>
        <authorList>
            <person name="Sinha A."/>
            <person name="Phillips-Salemka S."/>
            <person name="Niraula T.A."/>
            <person name="Short K.A."/>
            <person name="Niraula N.P."/>
        </authorList>
    </citation>
    <scope>NUCLEOTIDE SEQUENCE [LARGE SCALE GENOMIC DNA]</scope>
    <source>
        <strain evidence="3 4">NRRL 2792</strain>
    </source>
</reference>
<dbReference type="EMBL" id="CP040916">
    <property type="protein sequence ID" value="QDQ12322.1"/>
    <property type="molecule type" value="Genomic_DNA"/>
</dbReference>